<dbReference type="EMBL" id="ALBS01000174">
    <property type="protein sequence ID" value="EJT49306.1"/>
    <property type="molecule type" value="Genomic_DNA"/>
</dbReference>
<reference evidence="12 13" key="1">
    <citation type="journal article" date="2012" name="Eukaryot. Cell">
        <title>Draft genome sequence of CBS 2479, the standard type strain of Trichosporon asahii.</title>
        <authorList>
            <person name="Yang R.Y."/>
            <person name="Li H.T."/>
            <person name="Zhu H."/>
            <person name="Zhou G.P."/>
            <person name="Wang M."/>
            <person name="Wang L."/>
        </authorList>
    </citation>
    <scope>NUCLEOTIDE SEQUENCE [LARGE SCALE GENOMIC DNA]</scope>
    <source>
        <strain evidence="13">ATCC 90039 / CBS 2479 / JCM 2466 / KCTC 7840 / NCYC 2677 / UAMH 7654</strain>
    </source>
</reference>
<proteinExistence type="inferred from homology"/>
<dbReference type="InterPro" id="IPR050108">
    <property type="entry name" value="CDK"/>
</dbReference>
<evidence type="ECO:0000256" key="2">
    <source>
        <dbReference type="ARBA" id="ARBA00012425"/>
    </source>
</evidence>
<dbReference type="KEGG" id="tasa:A1Q1_01606"/>
<comment type="catalytic activity">
    <reaction evidence="8">
        <text>L-threonyl-[protein] + ATP = O-phospho-L-threonyl-[protein] + ADP + H(+)</text>
        <dbReference type="Rhea" id="RHEA:46608"/>
        <dbReference type="Rhea" id="RHEA-COMP:11060"/>
        <dbReference type="Rhea" id="RHEA-COMP:11605"/>
        <dbReference type="ChEBI" id="CHEBI:15378"/>
        <dbReference type="ChEBI" id="CHEBI:30013"/>
        <dbReference type="ChEBI" id="CHEBI:30616"/>
        <dbReference type="ChEBI" id="CHEBI:61977"/>
        <dbReference type="ChEBI" id="CHEBI:456216"/>
        <dbReference type="EC" id="2.7.11.22"/>
    </reaction>
</comment>
<dbReference type="PROSITE" id="PS50011">
    <property type="entry name" value="PROTEIN_KINASE_DOM"/>
    <property type="match status" value="1"/>
</dbReference>
<dbReference type="InterPro" id="IPR000719">
    <property type="entry name" value="Prot_kinase_dom"/>
</dbReference>
<dbReference type="GeneID" id="25985120"/>
<dbReference type="PANTHER" id="PTHR24056:SF107">
    <property type="entry name" value="CYCLIN-DEPENDENT KINASE 11A-RELATED"/>
    <property type="match status" value="1"/>
</dbReference>
<keyword evidence="5" id="KW-0547">Nucleotide-binding</keyword>
<evidence type="ECO:0000256" key="3">
    <source>
        <dbReference type="ARBA" id="ARBA00022527"/>
    </source>
</evidence>
<dbReference type="GO" id="GO:0004693">
    <property type="term" value="F:cyclin-dependent protein serine/threonine kinase activity"/>
    <property type="evidence" value="ECO:0007669"/>
    <property type="project" value="UniProtKB-EC"/>
</dbReference>
<keyword evidence="12" id="KW-0131">Cell cycle</keyword>
<keyword evidence="4" id="KW-0808">Transferase</keyword>
<dbReference type="Proteomes" id="UP000002748">
    <property type="component" value="Unassembled WGS sequence"/>
</dbReference>
<dbReference type="GO" id="GO:0051301">
    <property type="term" value="P:cell division"/>
    <property type="evidence" value="ECO:0007669"/>
    <property type="project" value="UniProtKB-KW"/>
</dbReference>
<evidence type="ECO:0000256" key="7">
    <source>
        <dbReference type="ARBA" id="ARBA00022840"/>
    </source>
</evidence>
<sequence length="835" mass="91933">MASPTTSSLPRKRSPSPSLSPTSASAIHSADAAAATTASSTSGHAPVDRVEIKRRLVRAKKLRKPLNDDDNSDDAAAQAHPPSSDVGIGSGRHSTPHEHAPLPDTQAQPDSQEREGRGQDRQAQDQNDHATPTTAPSSIPPSPPPVTALTQGGFPRSEYAPRRQDHPGLHGCRSVYKYTRLNHIEEGTYGVVFRARCNETQRVYALKKLKLDDERHGFPITSLREINALMTAGDHENVVGVREVVVGDTLNQIFIVMPFIEHDLKTLLADMPAPFVQSEVKTIMLQLLSAVEFCHANWIIKVADFGLARKFGDPLGEMTQLVVTLWYRSPELLLGAKEYTTAVDMWSVGCIFAELLQKEPLFPGRGEIDQLNRLRQKFKHLSSEGHYLLSSLLCYDPERRISAEQAGKHAYFAEQPLPKHPDLFPSFPSVASGERRHKLLHSPPAPAHEEVDSEKIDLESIEPLAKVDNGDAGIKAAGHDAHPIARDGEHAARVTPLKVKDEPARHPVPDLGRAVIGRRQRHVLRNVEGADEVGVAPVVASETAVRIRRRHRERARAARPVLWARLEDDPPALFVRAHEAFDALHVLALGAVALAALSGRIVSSRAIRSMEAARASRLVVGSAGPAGPQAVAQIRQDRRVRVRRGRVRASGEEGRMDPRGKVGRVGHHVLKAHFLLVARRHLDEEEGLDRRVRRPSHERALQRAPLYGLFPSRGEFRAAAAARRLEPDGTDAAAVRLAARHEPARLDVPRLDALVARGRYDELVGERDRVDGAAVRALHLWPYCQQTAQVREREQLDAPVLGARDEILGVAAHEEDAIAVRLDDLLRRPVALQVP</sequence>
<feature type="compositionally biased region" description="Low complexity" evidence="10">
    <location>
        <begin position="1"/>
        <end position="42"/>
    </location>
</feature>
<dbReference type="SUPFAM" id="SSF56112">
    <property type="entry name" value="Protein kinase-like (PK-like)"/>
    <property type="match status" value="1"/>
</dbReference>
<evidence type="ECO:0000256" key="1">
    <source>
        <dbReference type="ARBA" id="ARBA00006485"/>
    </source>
</evidence>
<keyword evidence="6" id="KW-0418">Kinase</keyword>
<evidence type="ECO:0000259" key="11">
    <source>
        <dbReference type="PROSITE" id="PS50011"/>
    </source>
</evidence>
<dbReference type="GO" id="GO:0005634">
    <property type="term" value="C:nucleus"/>
    <property type="evidence" value="ECO:0007669"/>
    <property type="project" value="TreeGrafter"/>
</dbReference>
<evidence type="ECO:0000256" key="5">
    <source>
        <dbReference type="ARBA" id="ARBA00022741"/>
    </source>
</evidence>
<name>J5T5N1_TRIAS</name>
<dbReference type="VEuPathDB" id="FungiDB:A1Q1_01606"/>
<dbReference type="EC" id="2.7.11.22" evidence="2"/>
<evidence type="ECO:0000256" key="4">
    <source>
        <dbReference type="ARBA" id="ARBA00022679"/>
    </source>
</evidence>
<comment type="catalytic activity">
    <reaction evidence="9">
        <text>L-seryl-[protein] + ATP = O-phospho-L-seryl-[protein] + ADP + H(+)</text>
        <dbReference type="Rhea" id="RHEA:17989"/>
        <dbReference type="Rhea" id="RHEA-COMP:9863"/>
        <dbReference type="Rhea" id="RHEA-COMP:11604"/>
        <dbReference type="ChEBI" id="CHEBI:15378"/>
        <dbReference type="ChEBI" id="CHEBI:29999"/>
        <dbReference type="ChEBI" id="CHEBI:30616"/>
        <dbReference type="ChEBI" id="CHEBI:83421"/>
        <dbReference type="ChEBI" id="CHEBI:456216"/>
        <dbReference type="EC" id="2.7.11.22"/>
    </reaction>
</comment>
<comment type="similarity">
    <text evidence="1">Belongs to the protein kinase superfamily. CMGC Ser/Thr protein kinase family. CDC2/CDKX subfamily.</text>
</comment>
<feature type="compositionally biased region" description="Basic residues" evidence="10">
    <location>
        <begin position="55"/>
        <end position="64"/>
    </location>
</feature>
<dbReference type="PANTHER" id="PTHR24056">
    <property type="entry name" value="CELL DIVISION PROTEIN KINASE"/>
    <property type="match status" value="1"/>
</dbReference>
<evidence type="ECO:0000256" key="8">
    <source>
        <dbReference type="ARBA" id="ARBA00047811"/>
    </source>
</evidence>
<dbReference type="OrthoDB" id="1732493at2759"/>
<dbReference type="GO" id="GO:0007346">
    <property type="term" value="P:regulation of mitotic cell cycle"/>
    <property type="evidence" value="ECO:0007669"/>
    <property type="project" value="TreeGrafter"/>
</dbReference>
<organism evidence="12 13">
    <name type="scientific">Trichosporon asahii var. asahii (strain ATCC 90039 / CBS 2479 / JCM 2466 / KCTC 7840 / NBRC 103889/ NCYC 2677 / UAMH 7654)</name>
    <name type="common">Yeast</name>
    <dbReference type="NCBI Taxonomy" id="1186058"/>
    <lineage>
        <taxon>Eukaryota</taxon>
        <taxon>Fungi</taxon>
        <taxon>Dikarya</taxon>
        <taxon>Basidiomycota</taxon>
        <taxon>Agaricomycotina</taxon>
        <taxon>Tremellomycetes</taxon>
        <taxon>Trichosporonales</taxon>
        <taxon>Trichosporonaceae</taxon>
        <taxon>Trichosporon</taxon>
    </lineage>
</organism>
<keyword evidence="12" id="KW-0132">Cell division</keyword>
<accession>J5T5N1</accession>
<evidence type="ECO:0000256" key="10">
    <source>
        <dbReference type="SAM" id="MobiDB-lite"/>
    </source>
</evidence>
<dbReference type="RefSeq" id="XP_014180120.1">
    <property type="nucleotide sequence ID" value="XM_014324645.1"/>
</dbReference>
<feature type="compositionally biased region" description="Basic and acidic residues" evidence="10">
    <location>
        <begin position="649"/>
        <end position="660"/>
    </location>
</feature>
<dbReference type="InterPro" id="IPR011009">
    <property type="entry name" value="Kinase-like_dom_sf"/>
</dbReference>
<feature type="region of interest" description="Disordered" evidence="10">
    <location>
        <begin position="643"/>
        <end position="662"/>
    </location>
</feature>
<evidence type="ECO:0000313" key="13">
    <source>
        <dbReference type="Proteomes" id="UP000002748"/>
    </source>
</evidence>
<evidence type="ECO:0000256" key="6">
    <source>
        <dbReference type="ARBA" id="ARBA00022777"/>
    </source>
</evidence>
<dbReference type="Gene3D" id="3.30.200.20">
    <property type="entry name" value="Phosphorylase Kinase, domain 1"/>
    <property type="match status" value="1"/>
</dbReference>
<dbReference type="AlphaFoldDB" id="J5T5N1"/>
<dbReference type="HOGENOM" id="CLU_340155_0_0_1"/>
<feature type="region of interest" description="Disordered" evidence="10">
    <location>
        <begin position="1"/>
        <end position="169"/>
    </location>
</feature>
<gene>
    <name evidence="12" type="ORF">A1Q1_01606</name>
</gene>
<evidence type="ECO:0000256" key="9">
    <source>
        <dbReference type="ARBA" id="ARBA00048367"/>
    </source>
</evidence>
<feature type="domain" description="Protein kinase" evidence="11">
    <location>
        <begin position="178"/>
        <end position="412"/>
    </location>
</feature>
<feature type="compositionally biased region" description="Basic and acidic residues" evidence="10">
    <location>
        <begin position="159"/>
        <end position="168"/>
    </location>
</feature>
<dbReference type="Gene3D" id="1.10.510.10">
    <property type="entry name" value="Transferase(Phosphotransferase) domain 1"/>
    <property type="match status" value="1"/>
</dbReference>
<evidence type="ECO:0000313" key="12">
    <source>
        <dbReference type="EMBL" id="EJT49306.1"/>
    </source>
</evidence>
<dbReference type="Pfam" id="PF00069">
    <property type="entry name" value="Pkinase"/>
    <property type="match status" value="1"/>
</dbReference>
<dbReference type="GO" id="GO:0005524">
    <property type="term" value="F:ATP binding"/>
    <property type="evidence" value="ECO:0007669"/>
    <property type="project" value="UniProtKB-KW"/>
</dbReference>
<keyword evidence="7" id="KW-0067">ATP-binding</keyword>
<feature type="compositionally biased region" description="Basic and acidic residues" evidence="10">
    <location>
        <begin position="111"/>
        <end position="128"/>
    </location>
</feature>
<keyword evidence="3" id="KW-0723">Serine/threonine-protein kinase</keyword>
<comment type="caution">
    <text evidence="12">The sequence shown here is derived from an EMBL/GenBank/DDBJ whole genome shotgun (WGS) entry which is preliminary data.</text>
</comment>
<dbReference type="FunFam" id="3.30.200.20:FF:000054">
    <property type="entry name" value="Cyclin-dependent kinase 11B"/>
    <property type="match status" value="1"/>
</dbReference>
<protein>
    <recommendedName>
        <fullName evidence="2">cyclin-dependent kinase</fullName>
        <ecNumber evidence="2">2.7.11.22</ecNumber>
    </recommendedName>
</protein>